<evidence type="ECO:0000259" key="10">
    <source>
        <dbReference type="PROSITE" id="PS50240"/>
    </source>
</evidence>
<dbReference type="GO" id="GO:0004252">
    <property type="term" value="F:serine-type endopeptidase activity"/>
    <property type="evidence" value="ECO:0007669"/>
    <property type="project" value="UniProtKB-EC"/>
</dbReference>
<accession>A0AAU9UB43</accession>
<keyword evidence="3 9" id="KW-0645">Protease</keyword>
<dbReference type="PANTHER" id="PTHR24252">
    <property type="entry name" value="ACROSIN-RELATED"/>
    <property type="match status" value="1"/>
</dbReference>
<protein>
    <recommendedName>
        <fullName evidence="8">trypsin</fullName>
        <ecNumber evidence="8">3.4.21.4</ecNumber>
    </recommendedName>
</protein>
<keyword evidence="12" id="KW-1185">Reference proteome</keyword>
<evidence type="ECO:0000256" key="1">
    <source>
        <dbReference type="ARBA" id="ARBA00004613"/>
    </source>
</evidence>
<evidence type="ECO:0000256" key="4">
    <source>
        <dbReference type="ARBA" id="ARBA00022801"/>
    </source>
</evidence>
<dbReference type="InterPro" id="IPR009003">
    <property type="entry name" value="Peptidase_S1_PA"/>
</dbReference>
<proteinExistence type="predicted"/>
<name>A0AAU9UB43_EUPED</name>
<dbReference type="PROSITE" id="PS50240">
    <property type="entry name" value="TRYPSIN_DOM"/>
    <property type="match status" value="1"/>
</dbReference>
<dbReference type="Pfam" id="PF00089">
    <property type="entry name" value="Trypsin"/>
    <property type="match status" value="1"/>
</dbReference>
<dbReference type="Proteomes" id="UP001153954">
    <property type="component" value="Unassembled WGS sequence"/>
</dbReference>
<comment type="subcellular location">
    <subcellularLocation>
        <location evidence="1">Secreted</location>
    </subcellularLocation>
</comment>
<evidence type="ECO:0000256" key="8">
    <source>
        <dbReference type="ARBA" id="ARBA00038868"/>
    </source>
</evidence>
<keyword evidence="6" id="KW-1015">Disulfide bond</keyword>
<keyword evidence="2" id="KW-0964">Secreted</keyword>
<comment type="caution">
    <text evidence="11">The sequence shown here is derived from an EMBL/GenBank/DDBJ whole genome shotgun (WGS) entry which is preliminary data.</text>
</comment>
<dbReference type="FunFam" id="2.40.10.10:FF:000047">
    <property type="entry name" value="Trypsin eta"/>
    <property type="match status" value="1"/>
</dbReference>
<dbReference type="CDD" id="cd00190">
    <property type="entry name" value="Tryp_SPc"/>
    <property type="match status" value="1"/>
</dbReference>
<reference evidence="11" key="1">
    <citation type="submission" date="2022-03" db="EMBL/GenBank/DDBJ databases">
        <authorList>
            <person name="Tunstrom K."/>
        </authorList>
    </citation>
    <scope>NUCLEOTIDE SEQUENCE</scope>
</reference>
<keyword evidence="5 9" id="KW-0720">Serine protease</keyword>
<dbReference type="PROSITE" id="PS00135">
    <property type="entry name" value="TRYPSIN_SER"/>
    <property type="match status" value="1"/>
</dbReference>
<evidence type="ECO:0000313" key="11">
    <source>
        <dbReference type="EMBL" id="CAH2096328.1"/>
    </source>
</evidence>
<evidence type="ECO:0000256" key="9">
    <source>
        <dbReference type="RuleBase" id="RU363034"/>
    </source>
</evidence>
<evidence type="ECO:0000313" key="12">
    <source>
        <dbReference type="Proteomes" id="UP001153954"/>
    </source>
</evidence>
<gene>
    <name evidence="11" type="ORF">EEDITHA_LOCUS11682</name>
</gene>
<dbReference type="InterPro" id="IPR033116">
    <property type="entry name" value="TRYPSIN_SER"/>
</dbReference>
<dbReference type="AlphaFoldDB" id="A0AAU9UB43"/>
<dbReference type="SUPFAM" id="SSF50494">
    <property type="entry name" value="Trypsin-like serine proteases"/>
    <property type="match status" value="1"/>
</dbReference>
<dbReference type="PROSITE" id="PS00134">
    <property type="entry name" value="TRYPSIN_HIS"/>
    <property type="match status" value="1"/>
</dbReference>
<organism evidence="11 12">
    <name type="scientific">Euphydryas editha</name>
    <name type="common">Edith's checkerspot</name>
    <dbReference type="NCBI Taxonomy" id="104508"/>
    <lineage>
        <taxon>Eukaryota</taxon>
        <taxon>Metazoa</taxon>
        <taxon>Ecdysozoa</taxon>
        <taxon>Arthropoda</taxon>
        <taxon>Hexapoda</taxon>
        <taxon>Insecta</taxon>
        <taxon>Pterygota</taxon>
        <taxon>Neoptera</taxon>
        <taxon>Endopterygota</taxon>
        <taxon>Lepidoptera</taxon>
        <taxon>Glossata</taxon>
        <taxon>Ditrysia</taxon>
        <taxon>Papilionoidea</taxon>
        <taxon>Nymphalidae</taxon>
        <taxon>Nymphalinae</taxon>
        <taxon>Euphydryas</taxon>
    </lineage>
</organism>
<dbReference type="GO" id="GO:0005576">
    <property type="term" value="C:extracellular region"/>
    <property type="evidence" value="ECO:0007669"/>
    <property type="project" value="UniProtKB-SubCell"/>
</dbReference>
<dbReference type="Gene3D" id="2.40.10.10">
    <property type="entry name" value="Trypsin-like serine proteases"/>
    <property type="match status" value="2"/>
</dbReference>
<dbReference type="InterPro" id="IPR018114">
    <property type="entry name" value="TRYPSIN_HIS"/>
</dbReference>
<comment type="catalytic activity">
    <reaction evidence="7">
        <text>Preferential cleavage: Arg-|-Xaa, Lys-|-Xaa.</text>
        <dbReference type="EC" id="3.4.21.4"/>
    </reaction>
</comment>
<dbReference type="EMBL" id="CAKOGL010000016">
    <property type="protein sequence ID" value="CAH2096328.1"/>
    <property type="molecule type" value="Genomic_DNA"/>
</dbReference>
<evidence type="ECO:0000256" key="3">
    <source>
        <dbReference type="ARBA" id="ARBA00022670"/>
    </source>
</evidence>
<dbReference type="EC" id="3.4.21.4" evidence="8"/>
<evidence type="ECO:0000256" key="7">
    <source>
        <dbReference type="ARBA" id="ARBA00036320"/>
    </source>
</evidence>
<evidence type="ECO:0000256" key="6">
    <source>
        <dbReference type="ARBA" id="ARBA00023157"/>
    </source>
</evidence>
<dbReference type="GO" id="GO:0016485">
    <property type="term" value="P:protein processing"/>
    <property type="evidence" value="ECO:0007669"/>
    <property type="project" value="UniProtKB-ARBA"/>
</dbReference>
<dbReference type="InterPro" id="IPR001254">
    <property type="entry name" value="Trypsin_dom"/>
</dbReference>
<feature type="domain" description="Peptidase S1" evidence="10">
    <location>
        <begin position="63"/>
        <end position="305"/>
    </location>
</feature>
<evidence type="ECO:0000256" key="2">
    <source>
        <dbReference type="ARBA" id="ARBA00022525"/>
    </source>
</evidence>
<evidence type="ECO:0000256" key="5">
    <source>
        <dbReference type="ARBA" id="ARBA00022825"/>
    </source>
</evidence>
<dbReference type="PANTHER" id="PTHR24252:SF7">
    <property type="entry name" value="HYALIN"/>
    <property type="match status" value="1"/>
</dbReference>
<keyword evidence="4 9" id="KW-0378">Hydrolase</keyword>
<dbReference type="SMART" id="SM00020">
    <property type="entry name" value="Tryp_SPc"/>
    <property type="match status" value="1"/>
</dbReference>
<dbReference type="PRINTS" id="PR00722">
    <property type="entry name" value="CHYMOTRYPSIN"/>
</dbReference>
<dbReference type="InterPro" id="IPR043504">
    <property type="entry name" value="Peptidase_S1_PA_chymotrypsin"/>
</dbReference>
<dbReference type="InterPro" id="IPR001314">
    <property type="entry name" value="Peptidase_S1A"/>
</dbReference>
<sequence length="306" mass="34017">MQSGNHPFSRCGFDRNIEIVCCPKQKFVLPRTTIKPNLTPTTSNKFECEKIIKASLPPLNLHIIGGENASLGEFPHMVALGYERSDGYDFLCGGTLISKTYVITAAHCVDTLDQVKPSIARMGTVELGDRQWNQETDKRIVEIITHPEYKRRTKYHDLALLRLESPIELSMTLGPLCLYTKTDNPTVPLTVTGWGKTSTTRDVKSTVLLKANVTVVPRNKCDESYTNWRKLPEGISERQICAGDPDGLRDTCQGDSGGPLQGLTERDGFFRLVGITSFGRGCGSPVPGVYTRVAHYLDWIESVVWP</sequence>